<keyword evidence="1" id="KW-0175">Coiled coil</keyword>
<evidence type="ECO:0000256" key="1">
    <source>
        <dbReference type="SAM" id="Coils"/>
    </source>
</evidence>
<proteinExistence type="predicted"/>
<gene>
    <name evidence="3" type="ORF">Q9L58_009890</name>
</gene>
<sequence length="578" mass="65592">MPKPSLQPTASAPATSSSPTGISIFFRKLEKPVAEIQKFLAEYPRYEEQFVDHETINARQKELISELEQKDKRMKELEEAIAVFEGVHMHHSMAMKEENSRLGERLTEATVKITEVERSAKASQNDSVAKYERMIKDKRQELDKAAQDQTTALEQQKIRFEKQHSETIERHSLQLNKVVSDMKKQDLEIEKLGLINDGLKDRASKLKELQQEFSNIPDDVFKHQLKELSKKFHLFCKTRFMGVPEGSTPDKVALHQQDVKERLLRVGFADKIPFFIPSGNIEASKLLRLAGVEHIISESLCANIFRPVAMYDCFDSSIFETISERLHKENPWKEAMWRTSTINALDGHIKIDAKIRQMVTEILKLTGPLIQEEAREAVKTELEGLFKLAFETWRPAQKNLSRIFATTQLAGDSAQPWDSHPEQDDFYGASEDELAEIDPHGKVLCLFPRVYREGSFTMDKGVDLEDMGCIYFPGSALYADAGAYIVGQKEHRDFQKLMQELSKKAQVTDPGRVGTRRSRRPSVAMPMYLPLPPTGHAQAFGARVKKMSGENKENKAVQEGVLTTLQNPPSAIPKPVGK</sequence>
<comment type="caution">
    <text evidence="3">The sequence shown here is derived from an EMBL/GenBank/DDBJ whole genome shotgun (WGS) entry which is preliminary data.</text>
</comment>
<feature type="coiled-coil region" evidence="1">
    <location>
        <begin position="57"/>
        <end position="87"/>
    </location>
</feature>
<evidence type="ECO:0000313" key="4">
    <source>
        <dbReference type="Proteomes" id="UP001447188"/>
    </source>
</evidence>
<dbReference type="Proteomes" id="UP001447188">
    <property type="component" value="Unassembled WGS sequence"/>
</dbReference>
<feature type="coiled-coil region" evidence="1">
    <location>
        <begin position="121"/>
        <end position="148"/>
    </location>
</feature>
<accession>A0ABR3G5V8</accession>
<organism evidence="3 4">
    <name type="scientific">Discina gigas</name>
    <dbReference type="NCBI Taxonomy" id="1032678"/>
    <lineage>
        <taxon>Eukaryota</taxon>
        <taxon>Fungi</taxon>
        <taxon>Dikarya</taxon>
        <taxon>Ascomycota</taxon>
        <taxon>Pezizomycotina</taxon>
        <taxon>Pezizomycetes</taxon>
        <taxon>Pezizales</taxon>
        <taxon>Discinaceae</taxon>
        <taxon>Discina</taxon>
    </lineage>
</organism>
<reference evidence="3 4" key="1">
    <citation type="submission" date="2024-02" db="EMBL/GenBank/DDBJ databases">
        <title>Discinaceae phylogenomics.</title>
        <authorList>
            <person name="Dirks A.C."/>
            <person name="James T.Y."/>
        </authorList>
    </citation>
    <scope>NUCLEOTIDE SEQUENCE [LARGE SCALE GENOMIC DNA]</scope>
    <source>
        <strain evidence="3 4">ACD0624</strain>
    </source>
</reference>
<keyword evidence="4" id="KW-1185">Reference proteome</keyword>
<evidence type="ECO:0000256" key="2">
    <source>
        <dbReference type="SAM" id="MobiDB-lite"/>
    </source>
</evidence>
<feature type="region of interest" description="Disordered" evidence="2">
    <location>
        <begin position="548"/>
        <end position="578"/>
    </location>
</feature>
<evidence type="ECO:0000313" key="3">
    <source>
        <dbReference type="EMBL" id="KAL0631248.1"/>
    </source>
</evidence>
<protein>
    <submittedName>
        <fullName evidence="3">Uncharacterized protein</fullName>
    </submittedName>
</protein>
<name>A0ABR3G5V8_9PEZI</name>
<dbReference type="EMBL" id="JBBBZM010000275">
    <property type="protein sequence ID" value="KAL0631248.1"/>
    <property type="molecule type" value="Genomic_DNA"/>
</dbReference>